<dbReference type="InterPro" id="IPR011006">
    <property type="entry name" value="CheY-like_superfamily"/>
</dbReference>
<dbReference type="PROSITE" id="PS50110">
    <property type="entry name" value="RESPONSE_REGULATORY"/>
    <property type="match status" value="1"/>
</dbReference>
<dbReference type="SUPFAM" id="SSF52172">
    <property type="entry name" value="CheY-like"/>
    <property type="match status" value="1"/>
</dbReference>
<dbReference type="AlphaFoldDB" id="A0A6N8F634"/>
<name>A0A6N8F634_9GAMM</name>
<dbReference type="SMART" id="SM00471">
    <property type="entry name" value="HDc"/>
    <property type="match status" value="1"/>
</dbReference>
<evidence type="ECO:0000259" key="3">
    <source>
        <dbReference type="PROSITE" id="PS51832"/>
    </source>
</evidence>
<evidence type="ECO:0000256" key="1">
    <source>
        <dbReference type="PROSITE-ProRule" id="PRU00169"/>
    </source>
</evidence>
<protein>
    <submittedName>
        <fullName evidence="4">DUF3369 domain-containing protein</fullName>
    </submittedName>
</protein>
<dbReference type="InterPro" id="IPR052020">
    <property type="entry name" value="Cyclic_di-GMP/3'3'-cGAMP_PDE"/>
</dbReference>
<dbReference type="GO" id="GO:0008081">
    <property type="term" value="F:phosphoric diester hydrolase activity"/>
    <property type="evidence" value="ECO:0007669"/>
    <property type="project" value="UniProtKB-ARBA"/>
</dbReference>
<organism evidence="4 5">
    <name type="scientific">Psychrosphaera haliotis</name>
    <dbReference type="NCBI Taxonomy" id="555083"/>
    <lineage>
        <taxon>Bacteria</taxon>
        <taxon>Pseudomonadati</taxon>
        <taxon>Pseudomonadota</taxon>
        <taxon>Gammaproteobacteria</taxon>
        <taxon>Alteromonadales</taxon>
        <taxon>Pseudoalteromonadaceae</taxon>
        <taxon>Psychrosphaera</taxon>
    </lineage>
</organism>
<dbReference type="InterPro" id="IPR021800">
    <property type="entry name" value="DUF3369"/>
</dbReference>
<dbReference type="Proteomes" id="UP000439994">
    <property type="component" value="Unassembled WGS sequence"/>
</dbReference>
<dbReference type="SMART" id="SM00448">
    <property type="entry name" value="REC"/>
    <property type="match status" value="1"/>
</dbReference>
<feature type="domain" description="Response regulatory" evidence="2">
    <location>
        <begin position="19"/>
        <end position="143"/>
    </location>
</feature>
<dbReference type="SUPFAM" id="SSF109604">
    <property type="entry name" value="HD-domain/PDEase-like"/>
    <property type="match status" value="1"/>
</dbReference>
<accession>A0A6N8F634</accession>
<evidence type="ECO:0000313" key="5">
    <source>
        <dbReference type="Proteomes" id="UP000439994"/>
    </source>
</evidence>
<dbReference type="Gene3D" id="3.40.50.2300">
    <property type="match status" value="1"/>
</dbReference>
<dbReference type="Pfam" id="PF13487">
    <property type="entry name" value="HD_5"/>
    <property type="match status" value="1"/>
</dbReference>
<dbReference type="InterPro" id="IPR003607">
    <property type="entry name" value="HD/PDEase_dom"/>
</dbReference>
<comment type="caution">
    <text evidence="4">The sequence shown here is derived from an EMBL/GenBank/DDBJ whole genome shotgun (WGS) entry which is preliminary data.</text>
</comment>
<feature type="domain" description="HD-GYP" evidence="3">
    <location>
        <begin position="312"/>
        <end position="509"/>
    </location>
</feature>
<evidence type="ECO:0000313" key="4">
    <source>
        <dbReference type="EMBL" id="MUH71658.1"/>
    </source>
</evidence>
<dbReference type="InterPro" id="IPR037522">
    <property type="entry name" value="HD_GYP_dom"/>
</dbReference>
<dbReference type="CDD" id="cd00077">
    <property type="entry name" value="HDc"/>
    <property type="match status" value="1"/>
</dbReference>
<proteinExistence type="predicted"/>
<dbReference type="GO" id="GO:0000160">
    <property type="term" value="P:phosphorelay signal transduction system"/>
    <property type="evidence" value="ECO:0007669"/>
    <property type="project" value="InterPro"/>
</dbReference>
<dbReference type="Gene3D" id="1.10.3210.10">
    <property type="entry name" value="Hypothetical protein af1432"/>
    <property type="match status" value="1"/>
</dbReference>
<evidence type="ECO:0000259" key="2">
    <source>
        <dbReference type="PROSITE" id="PS50110"/>
    </source>
</evidence>
<dbReference type="Pfam" id="PF11849">
    <property type="entry name" value="DUF3369"/>
    <property type="match status" value="1"/>
</dbReference>
<dbReference type="CDD" id="cd00156">
    <property type="entry name" value="REC"/>
    <property type="match status" value="1"/>
</dbReference>
<dbReference type="OrthoDB" id="9787688at2"/>
<dbReference type="RefSeq" id="WP_155694565.1">
    <property type="nucleotide sequence ID" value="NZ_WOCD01000001.1"/>
</dbReference>
<reference evidence="4 5" key="1">
    <citation type="submission" date="2019-11" db="EMBL/GenBank/DDBJ databases">
        <title>P. haliotis isolates from Z. marina roots.</title>
        <authorList>
            <person name="Cohen M."/>
            <person name="Jospin G."/>
            <person name="Eisen J.A."/>
            <person name="Coil D.A."/>
        </authorList>
    </citation>
    <scope>NUCLEOTIDE SEQUENCE [LARGE SCALE GENOMIC DNA]</scope>
    <source>
        <strain evidence="4 5">UCD-MCMsp1aY</strain>
    </source>
</reference>
<dbReference type="PROSITE" id="PS51832">
    <property type="entry name" value="HD_GYP"/>
    <property type="match status" value="1"/>
</dbReference>
<sequence length="512" mass="58445">MTLDFLSKSNIDVPQEQWNVLIVDDEEDIHTITKMALKRFEFEGKSLNFISAYSAEEARETLQEYKELALIFLDVVMETDDAGLQFVEWLRNENKNQMTRVILRTGQPGQAPEEEVIMKYDINDYKQKTELDRRRLFTAVISALRGYRDLREIDETRKYEQEFKHGLEKVIEATANVMEEQRLTSFFQGLLQQVLSILRFEQKGALIKITNAGGTIYDKSDFKVITQIGTDLENQLDENLKNLMNTAIKIEESVFEDDTFIAYLPSLSAQESLIYLKGVDLNQIKEIDIKLLQMFCRSAGIAFDNLMMKTQVQNTQAEVINRLGNAVESRSKESGNHIRRMSAFSGIIAEQLKLSTYECEILELATPMHDIGKIATPDSILLKPGRLDLSEFEIMKQHATIGYEILAGSELPIIVAAATIAHQHHEKFDGSGYPHGLKGSEIHIYSRIVAVADVFDALLHKRCYKPAWTLNDVLSLIEEQRGKHFDPEVVDAFFECIEKLIIANTELTDSEE</sequence>
<dbReference type="InterPro" id="IPR001789">
    <property type="entry name" value="Sig_transdc_resp-reg_receiver"/>
</dbReference>
<feature type="modified residue" description="4-aspartylphosphate" evidence="1">
    <location>
        <position position="74"/>
    </location>
</feature>
<keyword evidence="1" id="KW-0597">Phosphoprotein</keyword>
<dbReference type="PANTHER" id="PTHR45228:SF9">
    <property type="entry name" value="3'3'-CGAMP-SPECIFIC PHOSPHODIESTERASE 2"/>
    <property type="match status" value="1"/>
</dbReference>
<gene>
    <name evidence="4" type="ORF">GNP35_03575</name>
</gene>
<dbReference type="PANTHER" id="PTHR45228">
    <property type="entry name" value="CYCLIC DI-GMP PHOSPHODIESTERASE TM_0186-RELATED"/>
    <property type="match status" value="1"/>
</dbReference>
<dbReference type="EMBL" id="WOCD01000001">
    <property type="protein sequence ID" value="MUH71658.1"/>
    <property type="molecule type" value="Genomic_DNA"/>
</dbReference>
<keyword evidence="5" id="KW-1185">Reference proteome</keyword>